<dbReference type="InterPro" id="IPR006303">
    <property type="entry name" value="FliR"/>
</dbReference>
<evidence type="ECO:0000313" key="11">
    <source>
        <dbReference type="EMBL" id="GGB93322.1"/>
    </source>
</evidence>
<feature type="transmembrane region" description="Helical" evidence="10">
    <location>
        <begin position="44"/>
        <end position="62"/>
    </location>
</feature>
<feature type="transmembrane region" description="Helical" evidence="10">
    <location>
        <begin position="216"/>
        <end position="239"/>
    </location>
</feature>
<evidence type="ECO:0000256" key="4">
    <source>
        <dbReference type="ARBA" id="ARBA00022475"/>
    </source>
</evidence>
<evidence type="ECO:0000256" key="2">
    <source>
        <dbReference type="ARBA" id="ARBA00009772"/>
    </source>
</evidence>
<keyword evidence="8 10" id="KW-0975">Bacterial flagellum</keyword>
<keyword evidence="11" id="KW-0966">Cell projection</keyword>
<dbReference type="AlphaFoldDB" id="A0A916TQU6"/>
<comment type="caution">
    <text evidence="11">The sequence shown here is derived from an EMBL/GenBank/DDBJ whole genome shotgun (WGS) entry which is preliminary data.</text>
</comment>
<evidence type="ECO:0000256" key="1">
    <source>
        <dbReference type="ARBA" id="ARBA00002578"/>
    </source>
</evidence>
<evidence type="ECO:0000256" key="6">
    <source>
        <dbReference type="ARBA" id="ARBA00022989"/>
    </source>
</evidence>
<evidence type="ECO:0000256" key="9">
    <source>
        <dbReference type="NCBIfam" id="TIGR01400"/>
    </source>
</evidence>
<keyword evidence="6 10" id="KW-1133">Transmembrane helix</keyword>
<organism evidence="11 12">
    <name type="scientific">Novosphingobium endophyticum</name>
    <dbReference type="NCBI Taxonomy" id="1955250"/>
    <lineage>
        <taxon>Bacteria</taxon>
        <taxon>Pseudomonadati</taxon>
        <taxon>Pseudomonadota</taxon>
        <taxon>Alphaproteobacteria</taxon>
        <taxon>Sphingomonadales</taxon>
        <taxon>Sphingomonadaceae</taxon>
        <taxon>Novosphingobium</taxon>
    </lineage>
</organism>
<keyword evidence="12" id="KW-1185">Reference proteome</keyword>
<dbReference type="EMBL" id="BMHK01000005">
    <property type="protein sequence ID" value="GGB93322.1"/>
    <property type="molecule type" value="Genomic_DNA"/>
</dbReference>
<keyword evidence="7 10" id="KW-0472">Membrane</keyword>
<dbReference type="InterPro" id="IPR002010">
    <property type="entry name" value="T3SS_IM_R"/>
</dbReference>
<dbReference type="GO" id="GO:0006605">
    <property type="term" value="P:protein targeting"/>
    <property type="evidence" value="ECO:0007669"/>
    <property type="project" value="UniProtKB-UniRule"/>
</dbReference>
<evidence type="ECO:0000313" key="12">
    <source>
        <dbReference type="Proteomes" id="UP000608154"/>
    </source>
</evidence>
<dbReference type="Proteomes" id="UP000608154">
    <property type="component" value="Unassembled WGS sequence"/>
</dbReference>
<proteinExistence type="inferred from homology"/>
<keyword evidence="11" id="KW-0969">Cilium</keyword>
<keyword evidence="4 10" id="KW-1003">Cell membrane</keyword>
<comment type="similarity">
    <text evidence="2 10">Belongs to the FliR/MopE/SpaR family.</text>
</comment>
<dbReference type="Pfam" id="PF01311">
    <property type="entry name" value="Bac_export_1"/>
    <property type="match status" value="1"/>
</dbReference>
<feature type="transmembrane region" description="Helical" evidence="10">
    <location>
        <begin position="82"/>
        <end position="105"/>
    </location>
</feature>
<name>A0A916TQU6_9SPHN</name>
<sequence>MIGLDFGFGALEQEFWRLLFVMTRIGAALVAAPLFGTPSVPPQLRVVAAGAIAVLICAWTPVQAPEALLSLSGLVSVAGEVLVGLSLGFILQLAFAAPVLAAEIISGSMGMSMATAVDPNSGAQSPALGQYFSVVVTLIFLALGAHLQWFSLVVESYKAFPPGQTWLGPERFAEIAGFATYMFTTAVMIALPVSLVLLIVQVVTGVLSRSAPSLNLFALGLPAGVLAGIAALLISAPVLTDLVVRLSADAIGATSDLMKP</sequence>
<evidence type="ECO:0000256" key="3">
    <source>
        <dbReference type="ARBA" id="ARBA00021717"/>
    </source>
</evidence>
<dbReference type="PRINTS" id="PR00953">
    <property type="entry name" value="TYPE3IMRPROT"/>
</dbReference>
<evidence type="ECO:0000256" key="8">
    <source>
        <dbReference type="ARBA" id="ARBA00023143"/>
    </source>
</evidence>
<feature type="transmembrane region" description="Helical" evidence="10">
    <location>
        <begin position="178"/>
        <end position="204"/>
    </location>
</feature>
<dbReference type="PANTHER" id="PTHR30065">
    <property type="entry name" value="FLAGELLAR BIOSYNTHETIC PROTEIN FLIR"/>
    <property type="match status" value="1"/>
</dbReference>
<keyword evidence="5 10" id="KW-0812">Transmembrane</keyword>
<feature type="transmembrane region" description="Helical" evidence="10">
    <location>
        <begin position="131"/>
        <end position="150"/>
    </location>
</feature>
<accession>A0A916TQU6</accession>
<reference evidence="11" key="1">
    <citation type="journal article" date="2014" name="Int. J. Syst. Evol. Microbiol.">
        <title>Complete genome sequence of Corynebacterium casei LMG S-19264T (=DSM 44701T), isolated from a smear-ripened cheese.</title>
        <authorList>
            <consortium name="US DOE Joint Genome Institute (JGI-PGF)"/>
            <person name="Walter F."/>
            <person name="Albersmeier A."/>
            <person name="Kalinowski J."/>
            <person name="Ruckert C."/>
        </authorList>
    </citation>
    <scope>NUCLEOTIDE SEQUENCE</scope>
    <source>
        <strain evidence="11">CGMCC 1.15095</strain>
    </source>
</reference>
<dbReference type="GO" id="GO:0044780">
    <property type="term" value="P:bacterial-type flagellum assembly"/>
    <property type="evidence" value="ECO:0007669"/>
    <property type="project" value="UniProtKB-UniRule"/>
</dbReference>
<comment type="subcellular location">
    <subcellularLocation>
        <location evidence="10">Cell membrane</location>
        <topology evidence="10">Multi-pass membrane protein</topology>
    </subcellularLocation>
    <subcellularLocation>
        <location evidence="10">Bacterial flagellum basal body</location>
    </subcellularLocation>
</comment>
<reference evidence="11" key="2">
    <citation type="submission" date="2020-09" db="EMBL/GenBank/DDBJ databases">
        <authorList>
            <person name="Sun Q."/>
            <person name="Zhou Y."/>
        </authorList>
    </citation>
    <scope>NUCLEOTIDE SEQUENCE</scope>
    <source>
        <strain evidence="11">CGMCC 1.15095</strain>
    </source>
</reference>
<dbReference type="PANTHER" id="PTHR30065:SF8">
    <property type="entry name" value="FLAGELLAR BIOSYNTHETIC PROTEIN FLIR"/>
    <property type="match status" value="1"/>
</dbReference>
<evidence type="ECO:0000256" key="7">
    <source>
        <dbReference type="ARBA" id="ARBA00023136"/>
    </source>
</evidence>
<evidence type="ECO:0000256" key="5">
    <source>
        <dbReference type="ARBA" id="ARBA00022692"/>
    </source>
</evidence>
<protein>
    <recommendedName>
        <fullName evidence="3 9">Flagellar biosynthetic protein FliR</fullName>
    </recommendedName>
</protein>
<dbReference type="RefSeq" id="WP_188769027.1">
    <property type="nucleotide sequence ID" value="NZ_BMHK01000005.1"/>
</dbReference>
<dbReference type="GO" id="GO:0009425">
    <property type="term" value="C:bacterial-type flagellum basal body"/>
    <property type="evidence" value="ECO:0007669"/>
    <property type="project" value="UniProtKB-SubCell"/>
</dbReference>
<evidence type="ECO:0000256" key="10">
    <source>
        <dbReference type="RuleBase" id="RU362071"/>
    </source>
</evidence>
<dbReference type="NCBIfam" id="TIGR01400">
    <property type="entry name" value="fliR"/>
    <property type="match status" value="1"/>
</dbReference>
<keyword evidence="11" id="KW-0282">Flagellum</keyword>
<comment type="function">
    <text evidence="1 10">Role in flagellar biosynthesis.</text>
</comment>
<feature type="transmembrane region" description="Helical" evidence="10">
    <location>
        <begin position="15"/>
        <end position="37"/>
    </location>
</feature>
<dbReference type="GO" id="GO:0005886">
    <property type="term" value="C:plasma membrane"/>
    <property type="evidence" value="ECO:0007669"/>
    <property type="project" value="UniProtKB-SubCell"/>
</dbReference>
<gene>
    <name evidence="11" type="primary">fliR</name>
    <name evidence="11" type="ORF">GCM10011494_09660</name>
</gene>